<accession>A0AAD8TNB7</accession>
<dbReference type="InterPro" id="IPR043502">
    <property type="entry name" value="DNA/RNA_pol_sf"/>
</dbReference>
<keyword evidence="4" id="KW-1185">Reference proteome</keyword>
<dbReference type="Proteomes" id="UP001231189">
    <property type="component" value="Unassembled WGS sequence"/>
</dbReference>
<dbReference type="SUPFAM" id="SSF56672">
    <property type="entry name" value="DNA/RNA polymerases"/>
    <property type="match status" value="1"/>
</dbReference>
<dbReference type="AlphaFoldDB" id="A0AAD8TNB7"/>
<organism evidence="3 4">
    <name type="scientific">Lolium multiflorum</name>
    <name type="common">Italian ryegrass</name>
    <name type="synonym">Lolium perenne subsp. multiflorum</name>
    <dbReference type="NCBI Taxonomy" id="4521"/>
    <lineage>
        <taxon>Eukaryota</taxon>
        <taxon>Viridiplantae</taxon>
        <taxon>Streptophyta</taxon>
        <taxon>Embryophyta</taxon>
        <taxon>Tracheophyta</taxon>
        <taxon>Spermatophyta</taxon>
        <taxon>Magnoliopsida</taxon>
        <taxon>Liliopsida</taxon>
        <taxon>Poales</taxon>
        <taxon>Poaceae</taxon>
        <taxon>BOP clade</taxon>
        <taxon>Pooideae</taxon>
        <taxon>Poodae</taxon>
        <taxon>Poeae</taxon>
        <taxon>Poeae Chloroplast Group 2 (Poeae type)</taxon>
        <taxon>Loliodinae</taxon>
        <taxon>Loliinae</taxon>
        <taxon>Lolium</taxon>
    </lineage>
</organism>
<name>A0AAD8TNB7_LOLMU</name>
<protein>
    <recommendedName>
        <fullName evidence="2">Reverse transcriptase Ty1/copia-type domain-containing protein</fullName>
    </recommendedName>
</protein>
<gene>
    <name evidence="3" type="ORF">QYE76_046414</name>
</gene>
<dbReference type="InterPro" id="IPR013103">
    <property type="entry name" value="RVT_2"/>
</dbReference>
<feature type="compositionally biased region" description="Basic and acidic residues" evidence="1">
    <location>
        <begin position="43"/>
        <end position="62"/>
    </location>
</feature>
<feature type="compositionally biased region" description="Basic and acidic residues" evidence="1">
    <location>
        <begin position="652"/>
        <end position="661"/>
    </location>
</feature>
<feature type="compositionally biased region" description="Low complexity" evidence="1">
    <location>
        <begin position="69"/>
        <end position="149"/>
    </location>
</feature>
<dbReference type="Pfam" id="PF07727">
    <property type="entry name" value="RVT_2"/>
    <property type="match status" value="1"/>
</dbReference>
<feature type="compositionally biased region" description="Basic and acidic residues" evidence="1">
    <location>
        <begin position="153"/>
        <end position="163"/>
    </location>
</feature>
<evidence type="ECO:0000256" key="1">
    <source>
        <dbReference type="SAM" id="MobiDB-lite"/>
    </source>
</evidence>
<reference evidence="3" key="1">
    <citation type="submission" date="2023-07" db="EMBL/GenBank/DDBJ databases">
        <title>A chromosome-level genome assembly of Lolium multiflorum.</title>
        <authorList>
            <person name="Chen Y."/>
            <person name="Copetti D."/>
            <person name="Kolliker R."/>
            <person name="Studer B."/>
        </authorList>
    </citation>
    <scope>NUCLEOTIDE SEQUENCE</scope>
    <source>
        <strain evidence="3">02402/16</strain>
        <tissue evidence="3">Leaf</tissue>
    </source>
</reference>
<feature type="compositionally biased region" description="Gly residues" evidence="1">
    <location>
        <begin position="441"/>
        <end position="454"/>
    </location>
</feature>
<evidence type="ECO:0000259" key="2">
    <source>
        <dbReference type="Pfam" id="PF07727"/>
    </source>
</evidence>
<feature type="compositionally biased region" description="Low complexity" evidence="1">
    <location>
        <begin position="471"/>
        <end position="483"/>
    </location>
</feature>
<dbReference type="PANTHER" id="PTHR48125">
    <property type="entry name" value="LP07818P1"/>
    <property type="match status" value="1"/>
</dbReference>
<evidence type="ECO:0000313" key="3">
    <source>
        <dbReference type="EMBL" id="KAK1685566.1"/>
    </source>
</evidence>
<dbReference type="EMBL" id="JAUUTY010000002">
    <property type="protein sequence ID" value="KAK1685566.1"/>
    <property type="molecule type" value="Genomic_DNA"/>
</dbReference>
<evidence type="ECO:0000313" key="4">
    <source>
        <dbReference type="Proteomes" id="UP001231189"/>
    </source>
</evidence>
<dbReference type="PANTHER" id="PTHR48125:SF10">
    <property type="entry name" value="OS12G0136300 PROTEIN"/>
    <property type="match status" value="1"/>
</dbReference>
<feature type="compositionally biased region" description="Low complexity" evidence="1">
    <location>
        <begin position="545"/>
        <end position="559"/>
    </location>
</feature>
<comment type="caution">
    <text evidence="3">The sequence shown here is derived from an EMBL/GenBank/DDBJ whole genome shotgun (WGS) entry which is preliminary data.</text>
</comment>
<feature type="region of interest" description="Disordered" evidence="1">
    <location>
        <begin position="439"/>
        <end position="661"/>
    </location>
</feature>
<proteinExistence type="predicted"/>
<sequence length="661" mass="70118">MDTGATDHITNDLDRLQIRERYNGHEQVHVGNGAGCPPSVPRRAPDDHVARMDASAHVDRADTGGLGHAPGHASSGSLSLPPSGDSPASSSSATAAASSAQASPGSPSSPSSGDSPASSSSATADASSSAPSTSSSPAAPSPTATSGHPMVTRLRDQTWKPLKRTDGTVTYSAIRGADADGHAEPASTAAALRHPRWKEAMDAEFSALQRNSTWRLVPPRRGLNIIDSRWVFKVKRRPDGTVDRYKARLVAKGFKQRHGIDYDDTYSPVVKATTIRVILSLAVTQGWHMRQLDIDNAFLHGFLEEDVYMLQPPGYVDSHHPHHVCKLEKSLYGLKQAPRAWFARLSSKLHTLGFVASKADVSLFIFKDKAVIIYVLVYVDDIIVVSSHAHVADRLVAQLRCDFPVKDLGQLGYFLGIEKSPEPQWSWCRWSGRGGRRGKLGVVGRGNPGVGSRGCSGPELSVRWRSRPREAQAGAPPAASATRGHGRALGTAATGEPLQAPGRAATGEPRRTAAAGEPGTRPERPPDQGGGEPGARRGHGRARRTCTAATASPRMAAAMGEPGTAAKESPVEPLHGADEAPGDAARRRGRSPAARLPTGRPPQREISTRTATLGRPGPASRGDGRDAGSAAHSSACRRGLRRGVARRPPAWRAERGLRRGN</sequence>
<feature type="domain" description="Reverse transcriptase Ty1/copia-type" evidence="2">
    <location>
        <begin position="211"/>
        <end position="418"/>
    </location>
</feature>
<feature type="region of interest" description="Disordered" evidence="1">
    <location>
        <begin position="25"/>
        <end position="163"/>
    </location>
</feature>